<dbReference type="EMBL" id="JAWQEV010000002">
    <property type="protein sequence ID" value="MDW4572612.1"/>
    <property type="molecule type" value="Genomic_DNA"/>
</dbReference>
<dbReference type="Proteomes" id="UP001283109">
    <property type="component" value="Unassembled WGS sequence"/>
</dbReference>
<organism evidence="2 3">
    <name type="scientific">Microbacterium arthrosphaerae</name>
    <dbReference type="NCBI Taxonomy" id="792652"/>
    <lineage>
        <taxon>Bacteria</taxon>
        <taxon>Bacillati</taxon>
        <taxon>Actinomycetota</taxon>
        <taxon>Actinomycetes</taxon>
        <taxon>Micrococcales</taxon>
        <taxon>Microbacteriaceae</taxon>
        <taxon>Microbacterium</taxon>
    </lineage>
</organism>
<dbReference type="PANTHER" id="PTHR43581">
    <property type="entry name" value="ATP/GTP PHOSPHATASE"/>
    <property type="match status" value="1"/>
</dbReference>
<dbReference type="Pfam" id="PF13304">
    <property type="entry name" value="AAA_21"/>
    <property type="match status" value="1"/>
</dbReference>
<dbReference type="RefSeq" id="WP_318353137.1">
    <property type="nucleotide sequence ID" value="NZ_JAWQEV010000002.1"/>
</dbReference>
<gene>
    <name evidence="2" type="ORF">R8Z58_07460</name>
</gene>
<dbReference type="InterPro" id="IPR027417">
    <property type="entry name" value="P-loop_NTPase"/>
</dbReference>
<dbReference type="Gene3D" id="3.40.50.300">
    <property type="entry name" value="P-loop containing nucleotide triphosphate hydrolases"/>
    <property type="match status" value="1"/>
</dbReference>
<evidence type="ECO:0000313" key="2">
    <source>
        <dbReference type="EMBL" id="MDW4572612.1"/>
    </source>
</evidence>
<accession>A0ABU4GZU8</accession>
<evidence type="ECO:0000313" key="3">
    <source>
        <dbReference type="Proteomes" id="UP001283109"/>
    </source>
</evidence>
<dbReference type="SMART" id="SM00382">
    <property type="entry name" value="AAA"/>
    <property type="match status" value="1"/>
</dbReference>
<dbReference type="InterPro" id="IPR003959">
    <property type="entry name" value="ATPase_AAA_core"/>
</dbReference>
<dbReference type="InterPro" id="IPR003593">
    <property type="entry name" value="AAA+_ATPase"/>
</dbReference>
<protein>
    <submittedName>
        <fullName evidence="2">AAA family ATPase</fullName>
    </submittedName>
</protein>
<dbReference type="SUPFAM" id="SSF52540">
    <property type="entry name" value="P-loop containing nucleoside triphosphate hydrolases"/>
    <property type="match status" value="1"/>
</dbReference>
<dbReference type="InterPro" id="IPR051396">
    <property type="entry name" value="Bact_Antivir_Def_Nuclease"/>
</dbReference>
<name>A0ABU4GZU8_9MICO</name>
<sequence>MRFVATGWHGGAELTPRTVYLQHVDWDDWFKFATTYSVLYVDRHGERHSIGTTKIGKFGLKPAGRGGGIAGEMRFPGPPDSFTELPATHFSLAQDPSFYETLSQLGSDVRDSVLSGLRDLAYSPSVLERAQHEEVTRVSLLRNVPLLTVQEQYARLAQGGARLTPYNLRYTLSYLKSKPTIGFSVTPNSFPPSNIHVVIGRNGVGKSTFLNNLASFHVKRGAGDPERSLAEDAVVANLVSVSFSAFDAFEPLTSSQDRTKGLTYHYVGLKIKDDAERIKGPKAIASEMTKSARACLQDTLRGRWVRALRLLESDPIFASVGIADAVEDRPTDAEFLEELPSLFKRLSSGHKIVLLTVTRLVETVAEKSLVLLDEPEAHLHPPLLSAFVRALSDLLIDRNGLAIIATHSPVVLQEVPRDCVWKFNRVGDLTSVERPLIETFGENVGTLTNEVFALEVTSTGYHQILLEVATEYAGQGYESALAKLDGKLGSEGKAILRAMIDALRARDHVGS</sequence>
<evidence type="ECO:0000259" key="1">
    <source>
        <dbReference type="SMART" id="SM00382"/>
    </source>
</evidence>
<dbReference type="PANTHER" id="PTHR43581:SF2">
    <property type="entry name" value="EXCINUCLEASE ATPASE SUBUNIT"/>
    <property type="match status" value="1"/>
</dbReference>
<reference evidence="2 3" key="1">
    <citation type="submission" date="2023-11" db="EMBL/GenBank/DDBJ databases">
        <title>Draft genome sequence of Microbacterium arthrosphaerae JCM 30492.</title>
        <authorList>
            <person name="Zhang G."/>
            <person name="Ding Y."/>
        </authorList>
    </citation>
    <scope>NUCLEOTIDE SEQUENCE [LARGE SCALE GENOMIC DNA]</scope>
    <source>
        <strain evidence="2 3">JCM 30492</strain>
    </source>
</reference>
<keyword evidence="3" id="KW-1185">Reference proteome</keyword>
<comment type="caution">
    <text evidence="2">The sequence shown here is derived from an EMBL/GenBank/DDBJ whole genome shotgun (WGS) entry which is preliminary data.</text>
</comment>
<feature type="domain" description="AAA+ ATPase" evidence="1">
    <location>
        <begin position="192"/>
        <end position="427"/>
    </location>
</feature>
<proteinExistence type="predicted"/>